<proteinExistence type="predicted"/>
<evidence type="ECO:0000313" key="2">
    <source>
        <dbReference type="Proteomes" id="UP001196413"/>
    </source>
</evidence>
<name>A0AAD5WGR6_PARTN</name>
<dbReference type="EMBL" id="JAHQIW010006357">
    <property type="protein sequence ID" value="KAJ1368933.1"/>
    <property type="molecule type" value="Genomic_DNA"/>
</dbReference>
<comment type="caution">
    <text evidence="1">The sequence shown here is derived from an EMBL/GenBank/DDBJ whole genome shotgun (WGS) entry which is preliminary data.</text>
</comment>
<dbReference type="Proteomes" id="UP001196413">
    <property type="component" value="Unassembled WGS sequence"/>
</dbReference>
<reference evidence="1" key="1">
    <citation type="submission" date="2021-06" db="EMBL/GenBank/DDBJ databases">
        <title>Parelaphostrongylus tenuis whole genome reference sequence.</title>
        <authorList>
            <person name="Garwood T.J."/>
            <person name="Larsen P.A."/>
            <person name="Fountain-Jones N.M."/>
            <person name="Garbe J.R."/>
            <person name="Macchietto M.G."/>
            <person name="Kania S.A."/>
            <person name="Gerhold R.W."/>
            <person name="Richards J.E."/>
            <person name="Wolf T.M."/>
        </authorList>
    </citation>
    <scope>NUCLEOTIDE SEQUENCE</scope>
    <source>
        <strain evidence="1">MNPRO001-30</strain>
        <tissue evidence="1">Meninges</tissue>
    </source>
</reference>
<organism evidence="1 2">
    <name type="scientific">Parelaphostrongylus tenuis</name>
    <name type="common">Meningeal worm</name>
    <dbReference type="NCBI Taxonomy" id="148309"/>
    <lineage>
        <taxon>Eukaryota</taxon>
        <taxon>Metazoa</taxon>
        <taxon>Ecdysozoa</taxon>
        <taxon>Nematoda</taxon>
        <taxon>Chromadorea</taxon>
        <taxon>Rhabditida</taxon>
        <taxon>Rhabditina</taxon>
        <taxon>Rhabditomorpha</taxon>
        <taxon>Strongyloidea</taxon>
        <taxon>Metastrongylidae</taxon>
        <taxon>Parelaphostrongylus</taxon>
    </lineage>
</organism>
<gene>
    <name evidence="1" type="ORF">KIN20_030298</name>
</gene>
<evidence type="ECO:0000313" key="1">
    <source>
        <dbReference type="EMBL" id="KAJ1368933.1"/>
    </source>
</evidence>
<accession>A0AAD5WGR6</accession>
<sequence length="128" mass="14812">MKTPANAKLQRRLMPDMQQLWASHFNLQETNAARQRPASYRRANVEGKLKATTKLPITASQKRTTALRPILQLLDKNDKMAVQCSQLTNMRQLDKLQLAEHMCFTKTPQLQEHTETSAGYRFRSIIHH</sequence>
<protein>
    <submittedName>
        <fullName evidence="1">Uncharacterized protein</fullName>
    </submittedName>
</protein>
<dbReference type="AlphaFoldDB" id="A0AAD5WGR6"/>
<keyword evidence="2" id="KW-1185">Reference proteome</keyword>